<evidence type="ECO:0000313" key="1">
    <source>
        <dbReference type="Ensembl" id="ENSPANP00000052125.1"/>
    </source>
</evidence>
<dbReference type="PANTHER" id="PTHR46254">
    <property type="entry name" value="PROTEIN GVQW1-RELATED"/>
    <property type="match status" value="1"/>
</dbReference>
<dbReference type="GeneTree" id="ENSGT00940000161627"/>
<reference evidence="1" key="2">
    <citation type="submission" date="2025-08" db="UniProtKB">
        <authorList>
            <consortium name="Ensembl"/>
        </authorList>
    </citation>
    <scope>IDENTIFICATION</scope>
</reference>
<proteinExistence type="predicted"/>
<dbReference type="AlphaFoldDB" id="A0A8I5NE10"/>
<reference evidence="1 2" key="1">
    <citation type="submission" date="2012-03" db="EMBL/GenBank/DDBJ databases">
        <title>Whole Genome Assembly of Papio anubis.</title>
        <authorList>
            <person name="Liu Y.L."/>
            <person name="Abraham K.A."/>
            <person name="Akbar H.A."/>
            <person name="Ali S.A."/>
            <person name="Anosike U.A."/>
            <person name="Aqrawi P.A."/>
            <person name="Arias F.A."/>
            <person name="Attaway T.A."/>
            <person name="Awwad R.A."/>
            <person name="Babu C.B."/>
            <person name="Bandaranaike D.B."/>
            <person name="Battles P.B."/>
            <person name="Bell A.B."/>
            <person name="Beltran B.B."/>
            <person name="Berhane-Mersha D.B."/>
            <person name="Bess C.B."/>
            <person name="Bickham C.B."/>
            <person name="Bolden T.B."/>
            <person name="Carter K.C."/>
            <person name="Chau D.C."/>
            <person name="Chavez A.C."/>
            <person name="Clerc-Blankenburg K.C."/>
            <person name="Coyle M.C."/>
            <person name="Dao M.D."/>
            <person name="Davila M.L.D."/>
            <person name="Davy-Carroll L.D."/>
            <person name="Denson S.D."/>
            <person name="Dinh H.D."/>
            <person name="Fernandez S.F."/>
            <person name="Fernando P.F."/>
            <person name="Forbes L.F."/>
            <person name="Francis C.F."/>
            <person name="Francisco L.F."/>
            <person name="Fu Q.F."/>
            <person name="Garcia-Iii R.G."/>
            <person name="Garrett T.G."/>
            <person name="Gross S.G."/>
            <person name="Gubbala S.G."/>
            <person name="Hirani K.H."/>
            <person name="Hogues M.H."/>
            <person name="Hollins B.H."/>
            <person name="Jackson L.J."/>
            <person name="Javaid M.J."/>
            <person name="Jhangiani S.J."/>
            <person name="Johnson A.J."/>
            <person name="Johnson B.J."/>
            <person name="Jones J.J."/>
            <person name="Joshi V.J."/>
            <person name="Kalu J.K."/>
            <person name="Khan N.K."/>
            <person name="Korchina V.K."/>
            <person name="Kovar C.K."/>
            <person name="Lago L.L."/>
            <person name="Lara F.L."/>
            <person name="Le T.-K.L."/>
            <person name="Lee S.L."/>
            <person name="Legall-Iii F.L."/>
            <person name="Lemon S.L."/>
            <person name="Liu J.L."/>
            <person name="Liu Y.-S.L."/>
            <person name="Liyanage D.L."/>
            <person name="Lopez J.L."/>
            <person name="Lorensuhewa L.L."/>
            <person name="Mata R.M."/>
            <person name="Mathew T.M."/>
            <person name="Mercado C.M."/>
            <person name="Mercado I.M."/>
            <person name="Morales K.M."/>
            <person name="Morgan M.M."/>
            <person name="Munidasa M.M."/>
            <person name="Ngo D.N."/>
            <person name="Nguyen L.N."/>
            <person name="Nguyen T.N."/>
            <person name="Nguyen N.N."/>
            <person name="Obregon M.O."/>
            <person name="Okwuonu G.O."/>
            <person name="Ongeri F.O."/>
            <person name="Onwere C.O."/>
            <person name="Osifeso I.O."/>
            <person name="Parra A.P."/>
            <person name="Patil S.P."/>
            <person name="Perez A.P."/>
            <person name="Perez Y.P."/>
            <person name="Pham C.P."/>
            <person name="Pu L.-L.P."/>
            <person name="Puazo M.P."/>
            <person name="Quiroz J.Q."/>
            <person name="Rouhana J.R."/>
            <person name="Ruiz M.R."/>
            <person name="Ruiz S.-J.R."/>
            <person name="Saada N.S."/>
            <person name="Santibanez J.S."/>
            <person name="Scheel M.S."/>
            <person name="Schneider B.S."/>
            <person name="Simmons D.S."/>
            <person name="Sisson I.S."/>
            <person name="Tang L.-Y.T."/>
            <person name="Thornton R.T."/>
            <person name="Tisius J.T."/>
            <person name="Toledanes G.T."/>
            <person name="Trejos Z.T."/>
            <person name="Usmani K.U."/>
            <person name="Varghese R.V."/>
            <person name="Vattathil S.V."/>
            <person name="Vee V.V."/>
            <person name="Walker D.W."/>
            <person name="Weissenberger G.W."/>
            <person name="White C.W."/>
            <person name="Williams A.W."/>
            <person name="Woodworth J.W."/>
            <person name="Wright R.W."/>
            <person name="Zhu Y.Z."/>
            <person name="Han Y.H."/>
            <person name="Newsham I.N."/>
            <person name="Nazareth L.N."/>
            <person name="Worley K.W."/>
            <person name="Muzny D.M."/>
            <person name="Rogers J.R."/>
            <person name="Gibbs R.G."/>
        </authorList>
    </citation>
    <scope>NUCLEOTIDE SEQUENCE [LARGE SCALE GENOMIC DNA]</scope>
</reference>
<dbReference type="Proteomes" id="UP000028761">
    <property type="component" value="Chromosome 5"/>
</dbReference>
<reference evidence="1" key="3">
    <citation type="submission" date="2025-09" db="UniProtKB">
        <authorList>
            <consortium name="Ensembl"/>
        </authorList>
    </citation>
    <scope>IDENTIFICATION</scope>
</reference>
<evidence type="ECO:0000313" key="2">
    <source>
        <dbReference type="Proteomes" id="UP000028761"/>
    </source>
</evidence>
<accession>A0A8I5NE10</accession>
<name>A0A8I5NE10_PAPAN</name>
<organism evidence="1 2">
    <name type="scientific">Papio anubis</name>
    <name type="common">Olive baboon</name>
    <dbReference type="NCBI Taxonomy" id="9555"/>
    <lineage>
        <taxon>Eukaryota</taxon>
        <taxon>Metazoa</taxon>
        <taxon>Chordata</taxon>
        <taxon>Craniata</taxon>
        <taxon>Vertebrata</taxon>
        <taxon>Euteleostomi</taxon>
        <taxon>Mammalia</taxon>
        <taxon>Eutheria</taxon>
        <taxon>Euarchontoglires</taxon>
        <taxon>Primates</taxon>
        <taxon>Haplorrhini</taxon>
        <taxon>Catarrhini</taxon>
        <taxon>Cercopithecidae</taxon>
        <taxon>Cercopithecinae</taxon>
        <taxon>Papio</taxon>
    </lineage>
</organism>
<protein>
    <submittedName>
        <fullName evidence="1">Uncharacterized protein</fullName>
    </submittedName>
</protein>
<sequence length="75" mass="8838">MESKSYAVVTQARVQWHDLSSLKPQPPCFKQFSCLILLSNLDYRCMLPYLASFCMFSRDRVSLCWPGWFRTPDLK</sequence>
<keyword evidence="2" id="KW-1185">Reference proteome</keyword>
<dbReference type="Ensembl" id="ENSPANT00000075595.1">
    <property type="protein sequence ID" value="ENSPANP00000052125.1"/>
    <property type="gene ID" value="ENSPANG00000051007.1"/>
</dbReference>
<dbReference type="PANTHER" id="PTHR46254:SF6">
    <property type="entry name" value="HIGH MOBILITY GROUP AT-HOOK 2"/>
    <property type="match status" value="1"/>
</dbReference>